<dbReference type="Proteomes" id="UP000289340">
    <property type="component" value="Chromosome 14"/>
</dbReference>
<feature type="transmembrane region" description="Helical" evidence="12">
    <location>
        <begin position="49"/>
        <end position="67"/>
    </location>
</feature>
<keyword evidence="7 12" id="KW-0472">Membrane</keyword>
<keyword evidence="4 12" id="KW-0812">Transmembrane</keyword>
<dbReference type="PANTHER" id="PTHR13301">
    <property type="entry name" value="X-BOX TRANSCRIPTION FACTOR-RELATED"/>
    <property type="match status" value="1"/>
</dbReference>
<dbReference type="GO" id="GO:0071555">
    <property type="term" value="P:cell wall organization"/>
    <property type="evidence" value="ECO:0007669"/>
    <property type="project" value="UniProtKB-KW"/>
</dbReference>
<keyword evidence="14" id="KW-1185">Reference proteome</keyword>
<dbReference type="Gene3D" id="3.90.550.10">
    <property type="entry name" value="Spore Coat Polysaccharide Biosynthesis Protein SpsA, Chain A"/>
    <property type="match status" value="1"/>
</dbReference>
<keyword evidence="8" id="KW-0961">Cell wall biogenesis/degradation</keyword>
<evidence type="ECO:0000256" key="11">
    <source>
        <dbReference type="PIRSR" id="PIRSR605150-3"/>
    </source>
</evidence>
<comment type="caution">
    <text evidence="13">The sequence shown here is derived from an EMBL/GenBank/DDBJ whole genome shotgun (WGS) entry which is preliminary data.</text>
</comment>
<keyword evidence="3" id="KW-0808">Transferase</keyword>
<evidence type="ECO:0000313" key="14">
    <source>
        <dbReference type="Proteomes" id="UP000289340"/>
    </source>
</evidence>
<feature type="binding site" evidence="11">
    <location>
        <position position="305"/>
    </location>
    <ligand>
        <name>Mn(2+)</name>
        <dbReference type="ChEBI" id="CHEBI:29035"/>
    </ligand>
</feature>
<keyword evidence="5 12" id="KW-1133">Transmembrane helix</keyword>
<keyword evidence="6" id="KW-0333">Golgi apparatus</keyword>
<protein>
    <submittedName>
        <fullName evidence="13">Cellulose synthase-like protein E1 isoform C</fullName>
    </submittedName>
</protein>
<proteinExistence type="predicted"/>
<feature type="binding site" evidence="10">
    <location>
        <position position="137"/>
    </location>
    <ligand>
        <name>UDP-alpha-D-glucose</name>
        <dbReference type="ChEBI" id="CHEBI:58885"/>
    </ligand>
</feature>
<reference evidence="13 14" key="1">
    <citation type="submission" date="2018-09" db="EMBL/GenBank/DDBJ databases">
        <title>A high-quality reference genome of wild soybean provides a powerful tool to mine soybean genomes.</title>
        <authorList>
            <person name="Xie M."/>
            <person name="Chung C.Y.L."/>
            <person name="Li M.-W."/>
            <person name="Wong F.-L."/>
            <person name="Chan T.-F."/>
            <person name="Lam H.-M."/>
        </authorList>
    </citation>
    <scope>NUCLEOTIDE SEQUENCE [LARGE SCALE GENOMIC DNA]</scope>
    <source>
        <strain evidence="14">cv. W05</strain>
        <tissue evidence="13">Hypocotyl of etiolated seedlings</tissue>
    </source>
</reference>
<feature type="transmembrane region" description="Helical" evidence="12">
    <location>
        <begin position="23"/>
        <end position="43"/>
    </location>
</feature>
<evidence type="ECO:0000313" key="13">
    <source>
        <dbReference type="EMBL" id="RZB66913.1"/>
    </source>
</evidence>
<evidence type="ECO:0000256" key="12">
    <source>
        <dbReference type="SAM" id="Phobius"/>
    </source>
</evidence>
<dbReference type="FunFam" id="3.90.550.10:FF:000138">
    <property type="entry name" value="Cellulose synthase isolog"/>
    <property type="match status" value="1"/>
</dbReference>
<feature type="binding site" evidence="11">
    <location>
        <position position="281"/>
    </location>
    <ligand>
        <name>Mn(2+)</name>
        <dbReference type="ChEBI" id="CHEBI:29035"/>
    </ligand>
</feature>
<keyword evidence="2" id="KW-0328">Glycosyltransferase</keyword>
<evidence type="ECO:0000256" key="5">
    <source>
        <dbReference type="ARBA" id="ARBA00022989"/>
    </source>
</evidence>
<feature type="binding site" evidence="10">
    <location>
        <position position="108"/>
    </location>
    <ligand>
        <name>UDP-alpha-D-glucose</name>
        <dbReference type="ChEBI" id="CHEBI:58885"/>
    </ligand>
</feature>
<evidence type="ECO:0000256" key="4">
    <source>
        <dbReference type="ARBA" id="ARBA00022692"/>
    </source>
</evidence>
<gene>
    <name evidence="13" type="ORF">D0Y65_037360</name>
</gene>
<name>A0A445H001_GLYSO</name>
<evidence type="ECO:0000256" key="8">
    <source>
        <dbReference type="ARBA" id="ARBA00023316"/>
    </source>
</evidence>
<comment type="function">
    <text evidence="9">Thought to be a Golgi-localized beta-glycan synthase that polymerize the backbones of noncellulosic polysaccharides (hemicelluloses) of plant cell wall.</text>
</comment>
<sequence>MESGEDYSLFETRKDKGRHIRRIYAISLFVAICFIWAYRLSHIPAYGKWAWLGLFAAELWSGFYWLFGQALRWNMLFRKTFINRLSERYENSLPRVDMFVFTADPIIEPPMMVINTVLSVMAYDYPAEKLSVYLSDDAGSDITFYALLEASTFAKHWVPFCKRFKVEPRSPAAYFNTLVSTNSHDHNHAKDLDAIKKLYVDMKRRIEDVVKLGGVPSEARSKHNGFSQWDSYYSRHDHDTILQILLHERNPHNSKDVDGFVLPTLVYMAREKRPQYHHNYKAGAINSLLRVSSRISNAKIILIIDCDMYSNHSQSVRDALCFFMDEEKGQEIAFVQFPQNFENLSKNDLYGNAISATVEMSSPWFIPFAYVILGESSSTLIEGLISGGTIKGWWNDLRMWLYIRTSSYLFALIDIVWKFFGRSYSSFAVTTKIVEDDDVSQRYKNEVMEFGTSSPFFTVLATLALLHLFCLLATIKELVLCKVALTGEKMALQVLLCGFLVLINFPIYQGLFLRKDKGRLPSSHTIKSTTLALSACIFFKIWN</sequence>
<evidence type="ECO:0000256" key="10">
    <source>
        <dbReference type="PIRSR" id="PIRSR605150-2"/>
    </source>
</evidence>
<dbReference type="GO" id="GO:0000139">
    <property type="term" value="C:Golgi membrane"/>
    <property type="evidence" value="ECO:0007669"/>
    <property type="project" value="UniProtKB-SubCell"/>
</dbReference>
<feature type="transmembrane region" description="Helical" evidence="12">
    <location>
        <begin position="456"/>
        <end position="479"/>
    </location>
</feature>
<dbReference type="GO" id="GO:0030244">
    <property type="term" value="P:cellulose biosynthetic process"/>
    <property type="evidence" value="ECO:0007669"/>
    <property type="project" value="InterPro"/>
</dbReference>
<evidence type="ECO:0000256" key="2">
    <source>
        <dbReference type="ARBA" id="ARBA00022676"/>
    </source>
</evidence>
<dbReference type="InterPro" id="IPR005150">
    <property type="entry name" value="Cellulose_synth"/>
</dbReference>
<comment type="subcellular location">
    <subcellularLocation>
        <location evidence="1">Golgi apparatus membrane</location>
        <topology evidence="1">Multi-pass membrane protein</topology>
    </subcellularLocation>
</comment>
<dbReference type="GO" id="GO:0016760">
    <property type="term" value="F:cellulose synthase (UDP-forming) activity"/>
    <property type="evidence" value="ECO:0007669"/>
    <property type="project" value="InterPro"/>
</dbReference>
<feature type="transmembrane region" description="Helical" evidence="12">
    <location>
        <begin position="491"/>
        <end position="512"/>
    </location>
</feature>
<dbReference type="EMBL" id="QZWG01000014">
    <property type="protein sequence ID" value="RZB66913.1"/>
    <property type="molecule type" value="Genomic_DNA"/>
</dbReference>
<evidence type="ECO:0000256" key="3">
    <source>
        <dbReference type="ARBA" id="ARBA00022679"/>
    </source>
</evidence>
<accession>A0A445H001</accession>
<evidence type="ECO:0000256" key="6">
    <source>
        <dbReference type="ARBA" id="ARBA00023034"/>
    </source>
</evidence>
<dbReference type="Pfam" id="PF03552">
    <property type="entry name" value="Cellulose_synt"/>
    <property type="match status" value="1"/>
</dbReference>
<dbReference type="AlphaFoldDB" id="A0A445H001"/>
<evidence type="ECO:0000256" key="7">
    <source>
        <dbReference type="ARBA" id="ARBA00023136"/>
    </source>
</evidence>
<evidence type="ECO:0000256" key="9">
    <source>
        <dbReference type="ARBA" id="ARBA00037405"/>
    </source>
</evidence>
<evidence type="ECO:0000256" key="1">
    <source>
        <dbReference type="ARBA" id="ARBA00004653"/>
    </source>
</evidence>
<dbReference type="InterPro" id="IPR029044">
    <property type="entry name" value="Nucleotide-diphossugar_trans"/>
</dbReference>
<organism evidence="13 14">
    <name type="scientific">Glycine soja</name>
    <name type="common">Wild soybean</name>
    <dbReference type="NCBI Taxonomy" id="3848"/>
    <lineage>
        <taxon>Eukaryota</taxon>
        <taxon>Viridiplantae</taxon>
        <taxon>Streptophyta</taxon>
        <taxon>Embryophyta</taxon>
        <taxon>Tracheophyta</taxon>
        <taxon>Spermatophyta</taxon>
        <taxon>Magnoliopsida</taxon>
        <taxon>eudicotyledons</taxon>
        <taxon>Gunneridae</taxon>
        <taxon>Pentapetalae</taxon>
        <taxon>rosids</taxon>
        <taxon>fabids</taxon>
        <taxon>Fabales</taxon>
        <taxon>Fabaceae</taxon>
        <taxon>Papilionoideae</taxon>
        <taxon>50 kb inversion clade</taxon>
        <taxon>NPAAA clade</taxon>
        <taxon>indigoferoid/millettioid clade</taxon>
        <taxon>Phaseoleae</taxon>
        <taxon>Glycine</taxon>
        <taxon>Glycine subgen. Soja</taxon>
    </lineage>
</organism>